<sequence length="426" mass="48351">MNFFKMKSLNEFMVFALVIMIYAVENHAEHQNMKALKVFCDTDKQMKTVASFEGQLGFDFLLMPRSKLRPVEVLVSMNNEQSFINTLQKHGIRYEIHADDVHEMIRKEMNAQQVITMRFGDEKELPLTYYPRYNEVKEYLESLGQLYEGYVTTSSIGKSYEGRELLIVKFSTGGGRKPALLIDAGIHAREWIAPTTALFAIKQLAENPSSRYIFQNVDLYIIPMINPDGYEYTHHNETTRLWRKTRSKLPGSDCFGVDANRNFDFNWLGAGTSSVPCSNTYAGPYAFSEPETRALRDFVLAHKNDIKAYLSLHSFGQYMLHPWGYTSDLPVNEPTLKCVAEKAAKALQEVNGTPYQIGSSTNLLYAAAGGSDDYVMAVGKVPLSYTIELPGGYFQFAPPPKYINFIGEETFEAIKVFANYIDKQIC</sequence>
<evidence type="ECO:0000256" key="2">
    <source>
        <dbReference type="ARBA" id="ARBA00005988"/>
    </source>
</evidence>
<comment type="caution">
    <text evidence="14">The sequence shown here is derived from an EMBL/GenBank/DDBJ whole genome shotgun (WGS) entry which is preliminary data.</text>
</comment>
<dbReference type="GO" id="GO:0004180">
    <property type="term" value="F:carboxypeptidase activity"/>
    <property type="evidence" value="ECO:0007669"/>
    <property type="project" value="UniProtKB-KW"/>
</dbReference>
<gene>
    <name evidence="14" type="ORF">TKK_010424</name>
</gene>
<evidence type="ECO:0000256" key="7">
    <source>
        <dbReference type="ARBA" id="ARBA00022801"/>
    </source>
</evidence>
<dbReference type="Pfam" id="PF00246">
    <property type="entry name" value="Peptidase_M14"/>
    <property type="match status" value="1"/>
</dbReference>
<comment type="similarity">
    <text evidence="2 11">Belongs to the peptidase M14 family.</text>
</comment>
<dbReference type="AlphaFoldDB" id="A0ABD2WRG1"/>
<dbReference type="InterPro" id="IPR003146">
    <property type="entry name" value="M14A_act_pep"/>
</dbReference>
<keyword evidence="9" id="KW-0482">Metalloprotease</keyword>
<name>A0ABD2WRG1_9HYME</name>
<comment type="cofactor">
    <cofactor evidence="1">
        <name>Zn(2+)</name>
        <dbReference type="ChEBI" id="CHEBI:29105"/>
    </cofactor>
</comment>
<dbReference type="SMART" id="SM00631">
    <property type="entry name" value="Zn_pept"/>
    <property type="match status" value="1"/>
</dbReference>
<dbReference type="Pfam" id="PF02244">
    <property type="entry name" value="Propep_M14"/>
    <property type="match status" value="1"/>
</dbReference>
<evidence type="ECO:0000313" key="14">
    <source>
        <dbReference type="EMBL" id="KAL3395616.1"/>
    </source>
</evidence>
<evidence type="ECO:0000256" key="10">
    <source>
        <dbReference type="ARBA" id="ARBA00023157"/>
    </source>
</evidence>
<evidence type="ECO:0000256" key="1">
    <source>
        <dbReference type="ARBA" id="ARBA00001947"/>
    </source>
</evidence>
<feature type="signal peptide" evidence="12">
    <location>
        <begin position="1"/>
        <end position="28"/>
    </location>
</feature>
<dbReference type="PANTHER" id="PTHR11705:SF140">
    <property type="entry name" value="FI02848P-RELATED"/>
    <property type="match status" value="1"/>
</dbReference>
<dbReference type="PROSITE" id="PS52035">
    <property type="entry name" value="PEPTIDASE_M14"/>
    <property type="match status" value="1"/>
</dbReference>
<keyword evidence="6 12" id="KW-0732">Signal</keyword>
<dbReference type="InterPro" id="IPR057246">
    <property type="entry name" value="CARBOXYPEPT_ZN_1"/>
</dbReference>
<dbReference type="SUPFAM" id="SSF54897">
    <property type="entry name" value="Protease propeptides/inhibitors"/>
    <property type="match status" value="1"/>
</dbReference>
<accession>A0ABD2WRG1</accession>
<keyword evidence="15" id="KW-1185">Reference proteome</keyword>
<evidence type="ECO:0000256" key="5">
    <source>
        <dbReference type="ARBA" id="ARBA00022723"/>
    </source>
</evidence>
<keyword evidence="8" id="KW-0862">Zinc</keyword>
<evidence type="ECO:0000256" key="8">
    <source>
        <dbReference type="ARBA" id="ARBA00022833"/>
    </source>
</evidence>
<dbReference type="FunFam" id="3.40.630.10:FF:000084">
    <property type="entry name" value="Carboxypeptidase B2"/>
    <property type="match status" value="1"/>
</dbReference>
<feature type="domain" description="Peptidase M14" evidence="13">
    <location>
        <begin position="129"/>
        <end position="421"/>
    </location>
</feature>
<dbReference type="PRINTS" id="PR00765">
    <property type="entry name" value="CRBOXYPTASEA"/>
</dbReference>
<evidence type="ECO:0000256" key="11">
    <source>
        <dbReference type="PROSITE-ProRule" id="PRU01379"/>
    </source>
</evidence>
<keyword evidence="7" id="KW-0378">Hydrolase</keyword>
<dbReference type="PANTHER" id="PTHR11705">
    <property type="entry name" value="PROTEASE FAMILY M14 CARBOXYPEPTIDASE A,B"/>
    <property type="match status" value="1"/>
</dbReference>
<feature type="active site" description="Proton donor/acceptor" evidence="11">
    <location>
        <position position="388"/>
    </location>
</feature>
<proteinExistence type="inferred from homology"/>
<dbReference type="GO" id="GO:0046872">
    <property type="term" value="F:metal ion binding"/>
    <property type="evidence" value="ECO:0007669"/>
    <property type="project" value="UniProtKB-KW"/>
</dbReference>
<evidence type="ECO:0000256" key="9">
    <source>
        <dbReference type="ARBA" id="ARBA00023049"/>
    </source>
</evidence>
<dbReference type="GO" id="GO:0008237">
    <property type="term" value="F:metallopeptidase activity"/>
    <property type="evidence" value="ECO:0007669"/>
    <property type="project" value="UniProtKB-KW"/>
</dbReference>
<keyword evidence="10" id="KW-1015">Disulfide bond</keyword>
<dbReference type="InterPro" id="IPR000834">
    <property type="entry name" value="Peptidase_M14"/>
</dbReference>
<dbReference type="Proteomes" id="UP001627154">
    <property type="component" value="Unassembled WGS sequence"/>
</dbReference>
<feature type="chain" id="PRO_5044812790" description="Peptidase M14 domain-containing protein" evidence="12">
    <location>
        <begin position="29"/>
        <end position="426"/>
    </location>
</feature>
<dbReference type="PROSITE" id="PS00132">
    <property type="entry name" value="CARBOXYPEPT_ZN_1"/>
    <property type="match status" value="1"/>
</dbReference>
<evidence type="ECO:0000256" key="3">
    <source>
        <dbReference type="ARBA" id="ARBA00022645"/>
    </source>
</evidence>
<evidence type="ECO:0000256" key="4">
    <source>
        <dbReference type="ARBA" id="ARBA00022670"/>
    </source>
</evidence>
<dbReference type="CDD" id="cd03860">
    <property type="entry name" value="M14_CP_A-B_like"/>
    <property type="match status" value="1"/>
</dbReference>
<reference evidence="14 15" key="1">
    <citation type="journal article" date="2024" name="bioRxiv">
        <title>A reference genome for Trichogramma kaykai: A tiny desert-dwelling parasitoid wasp with competing sex-ratio distorters.</title>
        <authorList>
            <person name="Culotta J."/>
            <person name="Lindsey A.R."/>
        </authorList>
    </citation>
    <scope>NUCLEOTIDE SEQUENCE [LARGE SCALE GENOMIC DNA]</scope>
    <source>
        <strain evidence="14 15">KSX58</strain>
    </source>
</reference>
<dbReference type="EMBL" id="JBJJXI010000080">
    <property type="protein sequence ID" value="KAL3395616.1"/>
    <property type="molecule type" value="Genomic_DNA"/>
</dbReference>
<organism evidence="14 15">
    <name type="scientific">Trichogramma kaykai</name>
    <dbReference type="NCBI Taxonomy" id="54128"/>
    <lineage>
        <taxon>Eukaryota</taxon>
        <taxon>Metazoa</taxon>
        <taxon>Ecdysozoa</taxon>
        <taxon>Arthropoda</taxon>
        <taxon>Hexapoda</taxon>
        <taxon>Insecta</taxon>
        <taxon>Pterygota</taxon>
        <taxon>Neoptera</taxon>
        <taxon>Endopterygota</taxon>
        <taxon>Hymenoptera</taxon>
        <taxon>Apocrita</taxon>
        <taxon>Proctotrupomorpha</taxon>
        <taxon>Chalcidoidea</taxon>
        <taxon>Trichogrammatidae</taxon>
        <taxon>Trichogramma</taxon>
    </lineage>
</organism>
<dbReference type="SUPFAM" id="SSF53187">
    <property type="entry name" value="Zn-dependent exopeptidases"/>
    <property type="match status" value="1"/>
</dbReference>
<dbReference type="GO" id="GO:0006508">
    <property type="term" value="P:proteolysis"/>
    <property type="evidence" value="ECO:0007669"/>
    <property type="project" value="UniProtKB-KW"/>
</dbReference>
<keyword evidence="5" id="KW-0479">Metal-binding</keyword>
<dbReference type="Gene3D" id="3.40.630.10">
    <property type="entry name" value="Zn peptidases"/>
    <property type="match status" value="1"/>
</dbReference>
<protein>
    <recommendedName>
        <fullName evidence="13">Peptidase M14 domain-containing protein</fullName>
    </recommendedName>
</protein>
<evidence type="ECO:0000256" key="12">
    <source>
        <dbReference type="SAM" id="SignalP"/>
    </source>
</evidence>
<evidence type="ECO:0000256" key="6">
    <source>
        <dbReference type="ARBA" id="ARBA00022729"/>
    </source>
</evidence>
<evidence type="ECO:0000259" key="13">
    <source>
        <dbReference type="PROSITE" id="PS52035"/>
    </source>
</evidence>
<dbReference type="Gene3D" id="3.30.70.340">
    <property type="entry name" value="Metallocarboxypeptidase-like"/>
    <property type="match status" value="1"/>
</dbReference>
<evidence type="ECO:0000313" key="15">
    <source>
        <dbReference type="Proteomes" id="UP001627154"/>
    </source>
</evidence>
<keyword evidence="4" id="KW-0645">Protease</keyword>
<keyword evidence="3" id="KW-0121">Carboxypeptidase</keyword>
<dbReference type="InterPro" id="IPR036990">
    <property type="entry name" value="M14A-like_propep"/>
</dbReference>